<dbReference type="EMBL" id="MH191395">
    <property type="protein sequence ID" value="AWN08516.1"/>
    <property type="molecule type" value="Genomic_DNA"/>
</dbReference>
<dbReference type="Pfam" id="PF22756">
    <property type="entry name" value="E217_gp29"/>
    <property type="match status" value="1"/>
</dbReference>
<organism evidence="1 2">
    <name type="scientific">Xanthomonas phage XcP1</name>
    <dbReference type="NCBI Taxonomy" id="2785027"/>
    <lineage>
        <taxon>Viruses</taxon>
        <taxon>Duplodnaviria</taxon>
        <taxon>Heunggongvirae</taxon>
        <taxon>Uroviricota</taxon>
        <taxon>Caudoviricetes</taxon>
        <taxon>Lindbergviridae</taxon>
        <taxon>Carpasinavirus</taxon>
        <taxon>Carpasinavirus FoX6</taxon>
        <taxon>Carpasinavirus XcP1</taxon>
    </lineage>
</organism>
<proteinExistence type="predicted"/>
<evidence type="ECO:0000313" key="1">
    <source>
        <dbReference type="EMBL" id="AWN08516.1"/>
    </source>
</evidence>
<evidence type="ECO:0000313" key="2">
    <source>
        <dbReference type="Proteomes" id="UP000289211"/>
    </source>
</evidence>
<protein>
    <submittedName>
        <fullName evidence="1">Uncharacterized protein</fullName>
    </submittedName>
</protein>
<keyword evidence="2" id="KW-1185">Reference proteome</keyword>
<reference evidence="1 2" key="1">
    <citation type="submission" date="2018-04" db="EMBL/GenBank/DDBJ databases">
        <authorList>
            <person name="Silva F.P."/>
            <person name="Xavier A.S."/>
            <person name="Vidigal P.M.P."/>
            <person name="Alfenas-Zerbini P."/>
        </authorList>
    </citation>
    <scope>NUCLEOTIDE SEQUENCE [LARGE SCALE GENOMIC DNA]</scope>
</reference>
<gene>
    <name evidence="1" type="ORF">XcP1_014</name>
</gene>
<accession>A0A3S7L8F6</accession>
<sequence>MKDNDLIILLSNRIDEAIALGGWAFPLIQKPQPTQQGAPSVSAVFFEKLYDTHFGSGQTKNLTTADGYSEKEFQLVETKFQVMCVIRQNPSDISIPTASDVSNLIKMFITSRQTIRLWLPLGVSVLKVSNLSNQFLENDKRQVEAFPIFDITLTHSREIVMPVGSVTSAEGLVIDGTR</sequence>
<dbReference type="InterPro" id="IPR054447">
    <property type="entry name" value="Gp29-like"/>
</dbReference>
<name>A0A3S7L8F6_9CAUD</name>
<dbReference type="Proteomes" id="UP000289211">
    <property type="component" value="Segment"/>
</dbReference>